<evidence type="ECO:0000256" key="5">
    <source>
        <dbReference type="ARBA" id="ARBA00022683"/>
    </source>
</evidence>
<evidence type="ECO:0000256" key="1">
    <source>
        <dbReference type="ARBA" id="ARBA00004651"/>
    </source>
</evidence>
<evidence type="ECO:0000313" key="11">
    <source>
        <dbReference type="Proteomes" id="UP000014139"/>
    </source>
</evidence>
<comment type="subcellular location">
    <subcellularLocation>
        <location evidence="1">Cell membrane</location>
        <topology evidence="1">Multi-pass membrane protein</topology>
    </subcellularLocation>
</comment>
<organism evidence="10 11">
    <name type="scientific">Amycolatopsis vancoresmycina DSM 44592</name>
    <dbReference type="NCBI Taxonomy" id="1292037"/>
    <lineage>
        <taxon>Bacteria</taxon>
        <taxon>Bacillati</taxon>
        <taxon>Actinomycetota</taxon>
        <taxon>Actinomycetes</taxon>
        <taxon>Pseudonocardiales</taxon>
        <taxon>Pseudonocardiaceae</taxon>
        <taxon>Amycolatopsis</taxon>
    </lineage>
</organism>
<dbReference type="GO" id="GO:0005886">
    <property type="term" value="C:plasma membrane"/>
    <property type="evidence" value="ECO:0007669"/>
    <property type="project" value="UniProtKB-SubCell"/>
</dbReference>
<evidence type="ECO:0000256" key="3">
    <source>
        <dbReference type="ARBA" id="ARBA00022475"/>
    </source>
</evidence>
<reference evidence="10 11" key="1">
    <citation type="submission" date="2013-02" db="EMBL/GenBank/DDBJ databases">
        <title>Draft genome sequence of Amycolatopsis vancoresmycina strain DSM 44592T.</title>
        <authorList>
            <person name="Kumar S."/>
            <person name="Kaur N."/>
            <person name="Kaur C."/>
            <person name="Raghava G.P.S."/>
            <person name="Mayilraj S."/>
        </authorList>
    </citation>
    <scope>NUCLEOTIDE SEQUENCE [LARGE SCALE GENOMIC DNA]</scope>
    <source>
        <strain evidence="10 11">DSM 44592</strain>
    </source>
</reference>
<feature type="non-terminal residue" evidence="10">
    <location>
        <position position="91"/>
    </location>
</feature>
<keyword evidence="8 9" id="KW-0472">Membrane</keyword>
<keyword evidence="11" id="KW-1185">Reference proteome</keyword>
<feature type="transmembrane region" description="Helical" evidence="9">
    <location>
        <begin position="30"/>
        <end position="53"/>
    </location>
</feature>
<keyword evidence="5" id="KW-0598">Phosphotransferase system</keyword>
<keyword evidence="2" id="KW-0813">Transport</keyword>
<evidence type="ECO:0000256" key="6">
    <source>
        <dbReference type="ARBA" id="ARBA00022692"/>
    </source>
</evidence>
<proteinExistence type="predicted"/>
<dbReference type="Proteomes" id="UP000014139">
    <property type="component" value="Unassembled WGS sequence"/>
</dbReference>
<accession>R1I419</accession>
<evidence type="ECO:0000256" key="9">
    <source>
        <dbReference type="SAM" id="Phobius"/>
    </source>
</evidence>
<dbReference type="InterPro" id="IPR004700">
    <property type="entry name" value="PTS_IIC_man"/>
</dbReference>
<dbReference type="Pfam" id="PF03609">
    <property type="entry name" value="EII-Sor"/>
    <property type="match status" value="1"/>
</dbReference>
<dbReference type="AlphaFoldDB" id="R1I419"/>
<evidence type="ECO:0000313" key="10">
    <source>
        <dbReference type="EMBL" id="EOD67266.1"/>
    </source>
</evidence>
<evidence type="ECO:0000256" key="7">
    <source>
        <dbReference type="ARBA" id="ARBA00022989"/>
    </source>
</evidence>
<evidence type="ECO:0000256" key="4">
    <source>
        <dbReference type="ARBA" id="ARBA00022597"/>
    </source>
</evidence>
<sequence>MLVALALTLWAIYCTYDGLGPFLIYAQRPLIAGSVAGLITGHPLLGLLIGATLELAALGVYTYGGATIPDYQTGAIVGTALAAGAAGAPAA</sequence>
<dbReference type="OrthoDB" id="1649937at2"/>
<dbReference type="GO" id="GO:0009401">
    <property type="term" value="P:phosphoenolpyruvate-dependent sugar phosphotransferase system"/>
    <property type="evidence" value="ECO:0007669"/>
    <property type="project" value="UniProtKB-KW"/>
</dbReference>
<keyword evidence="7 9" id="KW-1133">Transmembrane helix</keyword>
<name>R1I419_9PSEU</name>
<evidence type="ECO:0000256" key="2">
    <source>
        <dbReference type="ARBA" id="ARBA00022448"/>
    </source>
</evidence>
<evidence type="ECO:0000256" key="8">
    <source>
        <dbReference type="ARBA" id="ARBA00023136"/>
    </source>
</evidence>
<comment type="caution">
    <text evidence="10">The sequence shown here is derived from an EMBL/GenBank/DDBJ whole genome shotgun (WGS) entry which is preliminary data.</text>
</comment>
<protein>
    <submittedName>
        <fullName evidence="10">PTS system mannose/fructose-specific transporter subunit IICD</fullName>
    </submittedName>
</protein>
<dbReference type="RefSeq" id="WP_003083298.1">
    <property type="nucleotide sequence ID" value="NZ_AOUO01000228.1"/>
</dbReference>
<keyword evidence="6 9" id="KW-0812">Transmembrane</keyword>
<gene>
    <name evidence="10" type="ORF">H480_17485</name>
</gene>
<dbReference type="EMBL" id="AOUO01000228">
    <property type="protein sequence ID" value="EOD67266.1"/>
    <property type="molecule type" value="Genomic_DNA"/>
</dbReference>
<keyword evidence="4" id="KW-0762">Sugar transport</keyword>
<keyword evidence="3" id="KW-1003">Cell membrane</keyword>